<dbReference type="RefSeq" id="WP_306734180.1">
    <property type="nucleotide sequence ID" value="NZ_JANHAX010000001.1"/>
</dbReference>
<dbReference type="GO" id="GO:0009055">
    <property type="term" value="F:electron transfer activity"/>
    <property type="evidence" value="ECO:0007669"/>
    <property type="project" value="InterPro"/>
</dbReference>
<protein>
    <recommendedName>
        <fullName evidence="4">Cytochrome c domain-containing protein</fullName>
    </recommendedName>
</protein>
<name>A0AAE3W959_9RHOB</name>
<comment type="caution">
    <text evidence="2">The sequence shown here is derived from an EMBL/GenBank/DDBJ whole genome shotgun (WGS) entry which is preliminary data.</text>
</comment>
<dbReference type="EMBL" id="JANHAX010000001">
    <property type="protein sequence ID" value="MDQ2088921.1"/>
    <property type="molecule type" value="Genomic_DNA"/>
</dbReference>
<sequence length="189" mass="20099">MKRLIVLSIAMSALFFFSVLGPANGQGDDDIFDFIPAGGRTLLETIREEGLQPDLAASIAESGGDPATWRATLDAAKSGSLALGALDDWQTDTLAHYLAANAPLDPGGELPRDGRDMALELCQSCHIITVVITQDRTREAWLRTQNSPSHVEVKTTAAEREALADYLVINAGIPIDLVPPALRAGGASY</sequence>
<reference evidence="2" key="2">
    <citation type="submission" date="2023-02" db="EMBL/GenBank/DDBJ databases">
        <title>'Rhodoalgimonas zhirmunskyi' gen. nov., isolated from a red alga.</title>
        <authorList>
            <person name="Nedashkovskaya O.I."/>
            <person name="Otstavnykh N.Y."/>
            <person name="Bystritskaya E.P."/>
            <person name="Balabanova L.A."/>
            <person name="Isaeva M.P."/>
        </authorList>
    </citation>
    <scope>NUCLEOTIDE SEQUENCE</scope>
    <source>
        <strain evidence="2">KCTC 52189</strain>
    </source>
</reference>
<dbReference type="InterPro" id="IPR036909">
    <property type="entry name" value="Cyt_c-like_dom_sf"/>
</dbReference>
<reference evidence="2" key="1">
    <citation type="submission" date="2022-07" db="EMBL/GenBank/DDBJ databases">
        <authorList>
            <person name="Otstavnykh N."/>
            <person name="Isaeva M."/>
            <person name="Bystritskaya E."/>
        </authorList>
    </citation>
    <scope>NUCLEOTIDE SEQUENCE</scope>
    <source>
        <strain evidence="2">KCTC 52189</strain>
    </source>
</reference>
<dbReference type="Gene3D" id="1.10.760.10">
    <property type="entry name" value="Cytochrome c-like domain"/>
    <property type="match status" value="1"/>
</dbReference>
<keyword evidence="3" id="KW-1185">Reference proteome</keyword>
<organism evidence="2 3">
    <name type="scientific">Marimonas arenosa</name>
    <dbReference type="NCBI Taxonomy" id="1795305"/>
    <lineage>
        <taxon>Bacteria</taxon>
        <taxon>Pseudomonadati</taxon>
        <taxon>Pseudomonadota</taxon>
        <taxon>Alphaproteobacteria</taxon>
        <taxon>Rhodobacterales</taxon>
        <taxon>Paracoccaceae</taxon>
        <taxon>Marimonas</taxon>
    </lineage>
</organism>
<evidence type="ECO:0000313" key="3">
    <source>
        <dbReference type="Proteomes" id="UP001226762"/>
    </source>
</evidence>
<evidence type="ECO:0008006" key="4">
    <source>
        <dbReference type="Google" id="ProtNLM"/>
    </source>
</evidence>
<dbReference type="GO" id="GO:0020037">
    <property type="term" value="F:heme binding"/>
    <property type="evidence" value="ECO:0007669"/>
    <property type="project" value="InterPro"/>
</dbReference>
<evidence type="ECO:0000256" key="1">
    <source>
        <dbReference type="SAM" id="SignalP"/>
    </source>
</evidence>
<gene>
    <name evidence="2" type="ORF">NO357_03265</name>
</gene>
<dbReference type="SUPFAM" id="SSF46626">
    <property type="entry name" value="Cytochrome c"/>
    <property type="match status" value="1"/>
</dbReference>
<feature type="chain" id="PRO_5042241867" description="Cytochrome c domain-containing protein" evidence="1">
    <location>
        <begin position="26"/>
        <end position="189"/>
    </location>
</feature>
<dbReference type="Proteomes" id="UP001226762">
    <property type="component" value="Unassembled WGS sequence"/>
</dbReference>
<proteinExistence type="predicted"/>
<accession>A0AAE3W959</accession>
<dbReference type="AlphaFoldDB" id="A0AAE3W959"/>
<keyword evidence="1" id="KW-0732">Signal</keyword>
<evidence type="ECO:0000313" key="2">
    <source>
        <dbReference type="EMBL" id="MDQ2088921.1"/>
    </source>
</evidence>
<feature type="signal peptide" evidence="1">
    <location>
        <begin position="1"/>
        <end position="25"/>
    </location>
</feature>